<reference evidence="5 6" key="1">
    <citation type="submission" date="2013-08" db="EMBL/GenBank/DDBJ databases">
        <title>Genome sequencing of Lysobacter.</title>
        <authorList>
            <person name="Zhang S."/>
            <person name="Wang G."/>
        </authorList>
    </citation>
    <scope>NUCLEOTIDE SEQUENCE [LARGE SCALE GENOMIC DNA]</scope>
    <source>
        <strain evidence="5 6">GH1-9</strain>
    </source>
</reference>
<feature type="non-terminal residue" evidence="5">
    <location>
        <position position="1"/>
    </location>
</feature>
<dbReference type="GO" id="GO:0030246">
    <property type="term" value="F:carbohydrate binding"/>
    <property type="evidence" value="ECO:0007669"/>
    <property type="project" value="InterPro"/>
</dbReference>
<gene>
    <name evidence="5" type="ORF">N800_09760</name>
</gene>
<dbReference type="RefSeq" id="WP_036139969.1">
    <property type="nucleotide sequence ID" value="NZ_AVPU01000041.1"/>
</dbReference>
<name>A0A0A0EVD6_9GAMM</name>
<organism evidence="5 6">
    <name type="scientific">Lysobacter daejeonensis GH1-9</name>
    <dbReference type="NCBI Taxonomy" id="1385517"/>
    <lineage>
        <taxon>Bacteria</taxon>
        <taxon>Pseudomonadati</taxon>
        <taxon>Pseudomonadota</taxon>
        <taxon>Gammaproteobacteria</taxon>
        <taxon>Lysobacterales</taxon>
        <taxon>Lysobacteraceae</taxon>
        <taxon>Aerolutibacter</taxon>
    </lineage>
</organism>
<evidence type="ECO:0000259" key="4">
    <source>
        <dbReference type="Pfam" id="PF19313"/>
    </source>
</evidence>
<dbReference type="GO" id="GO:0016052">
    <property type="term" value="P:carbohydrate catabolic process"/>
    <property type="evidence" value="ECO:0007669"/>
    <property type="project" value="InterPro"/>
</dbReference>
<feature type="domain" description="Carbohydrate-binding" evidence="3">
    <location>
        <begin position="42"/>
        <end position="188"/>
    </location>
</feature>
<proteinExistence type="predicted"/>
<keyword evidence="2" id="KW-0732">Signal</keyword>
<feature type="signal peptide" evidence="2">
    <location>
        <begin position="1"/>
        <end position="27"/>
    </location>
</feature>
<dbReference type="SUPFAM" id="SSF49344">
    <property type="entry name" value="CBD9-like"/>
    <property type="match status" value="1"/>
</dbReference>
<feature type="domain" description="DUF5916" evidence="4">
    <location>
        <begin position="268"/>
        <end position="344"/>
    </location>
</feature>
<feature type="chain" id="PRO_5001969268" evidence="2">
    <location>
        <begin position="28"/>
        <end position="765"/>
    </location>
</feature>
<feature type="region of interest" description="Disordered" evidence="1">
    <location>
        <begin position="257"/>
        <end position="276"/>
    </location>
</feature>
<dbReference type="InterPro" id="IPR045670">
    <property type="entry name" value="DUF5916"/>
</dbReference>
<dbReference type="EMBL" id="AVPU01000041">
    <property type="protein sequence ID" value="KGM53127.1"/>
    <property type="molecule type" value="Genomic_DNA"/>
</dbReference>
<accession>A0A0A0EVD6</accession>
<protein>
    <submittedName>
        <fullName evidence="5">Uncharacterized protein</fullName>
    </submittedName>
</protein>
<evidence type="ECO:0000256" key="1">
    <source>
        <dbReference type="SAM" id="MobiDB-lite"/>
    </source>
</evidence>
<dbReference type="AlphaFoldDB" id="A0A0A0EVD6"/>
<evidence type="ECO:0000313" key="6">
    <source>
        <dbReference type="Proteomes" id="UP000029998"/>
    </source>
</evidence>
<sequence>PHPAAPALRRLPLAAGLVLAMALHAAAAAPLQVPRVDGDITVDGHLDEAVWAQAATVDVGYEVSPGDNLPAQVKTVARIAYTDDAVLLAFRAEDPDPAKLRAYLRDRDALYGDDFVGVMLDTFDDQRRAYEFFVNPLGVQADLIKEEATGNEDDSWDGLWSSAARITEHGYDVEMRIPFATLRFRDTDQARRWGASFLRIRPRDFRYQYFNNRVERGARCLTCSFDKIEGFTGVKQGRNLEITPTLTVVHAEERDARGAPWRHPGQGNGTELEPGLDVAWTPTPNITLNGTLNPDFSQVESDQAQLDLNTSFALFFPEKRPFFLEGADYFNTPLQVLYTRQIADPDAGVRVTGRNGQQAYGVIVARDATTQVLEPGALGSGFGFLDQPADAFVGRYRYDLNASTTLGAIATVRQGTDYRNALGGFDARWQQGRHTLRSQWLRSDSEYPQALGVADTAPRGNALSAAYNYSQRAWYADLIHQRIDPGFRADLGFISQVGYDKSVIGGGRHWFGQEGAAISRISLTGDWDITHRSDGLLLERELEGYLRISAARQTQANVGGLTRVRYWNGRMFDETFASGFIGATPWPGFTFGSWQRSGDMLDLTASRMGQGVIWEPYVELDIGRSLNLKLNHSRQRLRRDGGTAFDARVLDGRLSWQLDPQQRLRLSVQAGDVKRNQALYTFPLADCPITVAPDATNCVVPVKSRVHDITAQLMYSYKVNPRTALYAGYSHGAFDIDREGEPRDAPFDSSRSVFLKLSYAWQPQF</sequence>
<keyword evidence="6" id="KW-1185">Reference proteome</keyword>
<dbReference type="Pfam" id="PF19313">
    <property type="entry name" value="DUF5916"/>
    <property type="match status" value="1"/>
</dbReference>
<dbReference type="CDD" id="cd09618">
    <property type="entry name" value="CBM9_like_2"/>
    <property type="match status" value="1"/>
</dbReference>
<dbReference type="InterPro" id="IPR010502">
    <property type="entry name" value="Carb-bd_dom_fam9"/>
</dbReference>
<dbReference type="Pfam" id="PF06452">
    <property type="entry name" value="CBM9_1"/>
    <property type="match status" value="1"/>
</dbReference>
<comment type="caution">
    <text evidence="5">The sequence shown here is derived from an EMBL/GenBank/DDBJ whole genome shotgun (WGS) entry which is preliminary data.</text>
</comment>
<dbReference type="Gene3D" id="2.60.40.1190">
    <property type="match status" value="1"/>
</dbReference>
<dbReference type="STRING" id="1385517.N800_09760"/>
<dbReference type="GO" id="GO:0004553">
    <property type="term" value="F:hydrolase activity, hydrolyzing O-glycosyl compounds"/>
    <property type="evidence" value="ECO:0007669"/>
    <property type="project" value="InterPro"/>
</dbReference>
<evidence type="ECO:0000313" key="5">
    <source>
        <dbReference type="EMBL" id="KGM53127.1"/>
    </source>
</evidence>
<evidence type="ECO:0000256" key="2">
    <source>
        <dbReference type="SAM" id="SignalP"/>
    </source>
</evidence>
<dbReference type="Proteomes" id="UP000029998">
    <property type="component" value="Unassembled WGS sequence"/>
</dbReference>
<evidence type="ECO:0000259" key="3">
    <source>
        <dbReference type="Pfam" id="PF06452"/>
    </source>
</evidence>
<dbReference type="eggNOG" id="COG2091">
    <property type="taxonomic scope" value="Bacteria"/>
</dbReference>